<dbReference type="SMART" id="SM00640">
    <property type="entry name" value="Glyco_32"/>
    <property type="match status" value="1"/>
</dbReference>
<dbReference type="Pfam" id="PF00251">
    <property type="entry name" value="Glyco_hydro_32N"/>
    <property type="match status" value="1"/>
</dbReference>
<dbReference type="InterPro" id="IPR001362">
    <property type="entry name" value="Glyco_hydro_32"/>
</dbReference>
<evidence type="ECO:0000256" key="3">
    <source>
        <dbReference type="ARBA" id="ARBA00023295"/>
    </source>
</evidence>
<dbReference type="Gene3D" id="2.60.120.560">
    <property type="entry name" value="Exo-inulinase, domain 1"/>
    <property type="match status" value="1"/>
</dbReference>
<comment type="similarity">
    <text evidence="1 4">Belongs to the glycosyl hydrolase 32 family.</text>
</comment>
<dbReference type="PANTHER" id="PTHR42800">
    <property type="entry name" value="EXOINULINASE INUD (AFU_ORTHOLOGUE AFUA_5G00480)"/>
    <property type="match status" value="1"/>
</dbReference>
<keyword evidence="9" id="KW-1185">Reference proteome</keyword>
<gene>
    <name evidence="8" type="primary">sacC_5</name>
    <name evidence="8" type="ORF">Pr1d_47410</name>
</gene>
<dbReference type="SUPFAM" id="SSF49899">
    <property type="entry name" value="Concanavalin A-like lectins/glucanases"/>
    <property type="match status" value="1"/>
</dbReference>
<keyword evidence="2 4" id="KW-0378">Hydrolase</keyword>
<evidence type="ECO:0000313" key="9">
    <source>
        <dbReference type="Proteomes" id="UP000323917"/>
    </source>
</evidence>
<dbReference type="AlphaFoldDB" id="A0A5B9QEF6"/>
<dbReference type="OrthoDB" id="9759709at2"/>
<dbReference type="SUPFAM" id="SSF75005">
    <property type="entry name" value="Arabinanase/levansucrase/invertase"/>
    <property type="match status" value="1"/>
</dbReference>
<dbReference type="EC" id="3.2.1.80" evidence="8"/>
<dbReference type="Pfam" id="PF08244">
    <property type="entry name" value="Glyco_hydro_32C"/>
    <property type="match status" value="1"/>
</dbReference>
<keyword evidence="3 4" id="KW-0326">Glycosidase</keyword>
<evidence type="ECO:0000259" key="6">
    <source>
        <dbReference type="Pfam" id="PF00251"/>
    </source>
</evidence>
<evidence type="ECO:0000313" key="8">
    <source>
        <dbReference type="EMBL" id="QEG37398.1"/>
    </source>
</evidence>
<dbReference type="Gene3D" id="2.115.10.20">
    <property type="entry name" value="Glycosyl hydrolase domain, family 43"/>
    <property type="match status" value="1"/>
</dbReference>
<dbReference type="InterPro" id="IPR013320">
    <property type="entry name" value="ConA-like_dom_sf"/>
</dbReference>
<sequence length="572" mass="65105" precursor="true">MFKPKTVLVTTVAICLCAVGAVGAFAADRGIEITEKYLNIPVKHGADKVLISLQVDDEKVREFTVSLASGEPDYWIYLEVQEFIGKTGFLWAWTLPESHSKGFEAIYCDDTFPGEQNLYKEELRPQFHFSSKRGWTNDPNGLMYYEGEYHMFYQHNPFGWEWGNMTWGHAISTDLVHWVEQGDKLHADAGGTMFSGSGVVDWNNTTGFQTGDEPPMILIYTIAGNNSPWSEGKPFTQGLAYSNDRGRTWTKYAGNPVQERLRRANRDPKVQWHEELGEWVIVMYLRAPDVGFFTSPNLKRWELRSMMQSNHECPELVELAVDGDKSNTKWVHYAAHGEYFIGDFNGTEYTKETEAVRFNYGNMFYASQMFNDIPDEDGRAIQIAWARVNLPNMPFNQMMTFPVSLSLRTTEDGLRMFAYPVEEIEKIHGKRHQWKNEEFEPGENPLEEVKGNLFDIDAEIDLGDADEIGFEINGFPVTYIVEENLLIGGTGNEGDEFSQGETKAELKPVDGKISLRILVDRPSVEIFANGGRIYMPMQAVRDLHNKSLKVYAKGGAARIEKLTVHEVKSIWP</sequence>
<dbReference type="GO" id="GO:0051669">
    <property type="term" value="F:fructan beta-fructosidase activity"/>
    <property type="evidence" value="ECO:0007669"/>
    <property type="project" value="UniProtKB-EC"/>
</dbReference>
<dbReference type="InterPro" id="IPR023296">
    <property type="entry name" value="Glyco_hydro_beta-prop_sf"/>
</dbReference>
<reference evidence="8 9" key="1">
    <citation type="submission" date="2019-08" db="EMBL/GenBank/DDBJ databases">
        <title>Deep-cultivation of Planctomycetes and their phenomic and genomic characterization uncovers novel biology.</title>
        <authorList>
            <person name="Wiegand S."/>
            <person name="Jogler M."/>
            <person name="Boedeker C."/>
            <person name="Pinto D."/>
            <person name="Vollmers J."/>
            <person name="Rivas-Marin E."/>
            <person name="Kohn T."/>
            <person name="Peeters S.H."/>
            <person name="Heuer A."/>
            <person name="Rast P."/>
            <person name="Oberbeckmann S."/>
            <person name="Bunk B."/>
            <person name="Jeske O."/>
            <person name="Meyerdierks A."/>
            <person name="Storesund J.E."/>
            <person name="Kallscheuer N."/>
            <person name="Luecker S."/>
            <person name="Lage O.M."/>
            <person name="Pohl T."/>
            <person name="Merkel B.J."/>
            <person name="Hornburger P."/>
            <person name="Mueller R.-W."/>
            <person name="Bruemmer F."/>
            <person name="Labrenz M."/>
            <person name="Spormann A.M."/>
            <person name="Op den Camp H."/>
            <person name="Overmann J."/>
            <person name="Amann R."/>
            <person name="Jetten M.S.M."/>
            <person name="Mascher T."/>
            <person name="Medema M.H."/>
            <person name="Devos D.P."/>
            <person name="Kaster A.-K."/>
            <person name="Ovreas L."/>
            <person name="Rohde M."/>
            <person name="Galperin M.Y."/>
            <person name="Jogler C."/>
        </authorList>
    </citation>
    <scope>NUCLEOTIDE SEQUENCE [LARGE SCALE GENOMIC DNA]</scope>
    <source>
        <strain evidence="8 9">Pr1d</strain>
    </source>
</reference>
<evidence type="ECO:0000256" key="5">
    <source>
        <dbReference type="SAM" id="SignalP"/>
    </source>
</evidence>
<dbReference type="KEGG" id="bgok:Pr1d_47410"/>
<protein>
    <submittedName>
        <fullName evidence="8">Levanase</fullName>
        <ecNumber evidence="8">3.2.1.80</ecNumber>
    </submittedName>
</protein>
<evidence type="ECO:0000256" key="4">
    <source>
        <dbReference type="RuleBase" id="RU362110"/>
    </source>
</evidence>
<dbReference type="Proteomes" id="UP000323917">
    <property type="component" value="Chromosome"/>
</dbReference>
<dbReference type="PANTHER" id="PTHR42800:SF1">
    <property type="entry name" value="EXOINULINASE INUD (AFU_ORTHOLOGUE AFUA_5G00480)"/>
    <property type="match status" value="1"/>
</dbReference>
<dbReference type="InterPro" id="IPR013148">
    <property type="entry name" value="Glyco_hydro_32_N"/>
</dbReference>
<dbReference type="GO" id="GO:0005737">
    <property type="term" value="C:cytoplasm"/>
    <property type="evidence" value="ECO:0007669"/>
    <property type="project" value="TreeGrafter"/>
</dbReference>
<accession>A0A5B9QEF6</accession>
<feature type="chain" id="PRO_5022942693" evidence="5">
    <location>
        <begin position="27"/>
        <end position="572"/>
    </location>
</feature>
<proteinExistence type="inferred from homology"/>
<evidence type="ECO:0000256" key="2">
    <source>
        <dbReference type="ARBA" id="ARBA00022801"/>
    </source>
</evidence>
<organism evidence="8 9">
    <name type="scientific">Bythopirellula goksoeyrii</name>
    <dbReference type="NCBI Taxonomy" id="1400387"/>
    <lineage>
        <taxon>Bacteria</taxon>
        <taxon>Pseudomonadati</taxon>
        <taxon>Planctomycetota</taxon>
        <taxon>Planctomycetia</taxon>
        <taxon>Pirellulales</taxon>
        <taxon>Lacipirellulaceae</taxon>
        <taxon>Bythopirellula</taxon>
    </lineage>
</organism>
<dbReference type="RefSeq" id="WP_148075644.1">
    <property type="nucleotide sequence ID" value="NZ_CP042913.1"/>
</dbReference>
<dbReference type="GO" id="GO:0005987">
    <property type="term" value="P:sucrose catabolic process"/>
    <property type="evidence" value="ECO:0007669"/>
    <property type="project" value="TreeGrafter"/>
</dbReference>
<name>A0A5B9QEF6_9BACT</name>
<dbReference type="InterPro" id="IPR013189">
    <property type="entry name" value="Glyco_hydro_32_C"/>
</dbReference>
<dbReference type="EMBL" id="CP042913">
    <property type="protein sequence ID" value="QEG37398.1"/>
    <property type="molecule type" value="Genomic_DNA"/>
</dbReference>
<dbReference type="CDD" id="cd18622">
    <property type="entry name" value="GH32_Inu-like"/>
    <property type="match status" value="1"/>
</dbReference>
<evidence type="ECO:0000256" key="1">
    <source>
        <dbReference type="ARBA" id="ARBA00009902"/>
    </source>
</evidence>
<dbReference type="GO" id="GO:0004575">
    <property type="term" value="F:sucrose alpha-glucosidase activity"/>
    <property type="evidence" value="ECO:0007669"/>
    <property type="project" value="TreeGrafter"/>
</dbReference>
<evidence type="ECO:0000259" key="7">
    <source>
        <dbReference type="Pfam" id="PF08244"/>
    </source>
</evidence>
<feature type="domain" description="Glycosyl hydrolase family 32 N-terminal" evidence="6">
    <location>
        <begin position="128"/>
        <end position="413"/>
    </location>
</feature>
<feature type="signal peptide" evidence="5">
    <location>
        <begin position="1"/>
        <end position="26"/>
    </location>
</feature>
<keyword evidence="5" id="KW-0732">Signal</keyword>
<feature type="domain" description="Glycosyl hydrolase family 32 C-terminal" evidence="7">
    <location>
        <begin position="423"/>
        <end position="566"/>
    </location>
</feature>